<dbReference type="GeneID" id="27727036"/>
<feature type="transmembrane region" description="Helical" evidence="6">
    <location>
        <begin position="46"/>
        <end position="72"/>
    </location>
</feature>
<dbReference type="OrthoDB" id="3257095at2759"/>
<sequence>MYSYVPSRAGIYLVICHRFPFAGGQYRIVAELSPPRFRTVLSWYSAWTTVFGWLAFNGTAPFLCGTLIQGLIVLNNPDYTPERWQGTCLFWAILAVAFVINIYRGDLLSKLESLAMILHLIFFLIVFIVVLALSPDRHSSAFVFTKFQNSTGYNSDGIAWSLGMLTSAYVMVGFDSAMHVAEETKNPRKDVPWAMVGCLLVNGSMGFAMLIAVLYGMGDLDTAINTPIGFPIVEMFLHISRGSKAAATAMTCTIVISAWFAAVGMLASSSRALYAFARDGGTPFAWWLSRLHPQRRVPTNAVICVCSLLTLLALLNIASTTAFNAILSLAVVGLYLSYLISVSIILFRRFWNPQTLQYGPWRLPKSVGMTVNVFSMIYLAYTGIFLLFPPLQPVTADNMNYACLILGAALLFSTFNWFLWGRKHFKGPSDLATSD</sequence>
<dbReference type="GO" id="GO:0022857">
    <property type="term" value="F:transmembrane transporter activity"/>
    <property type="evidence" value="ECO:0007669"/>
    <property type="project" value="InterPro"/>
</dbReference>
<organism evidence="7 8">
    <name type="scientific">Pseudallescheria apiosperma</name>
    <name type="common">Scedosporium apiospermum</name>
    <dbReference type="NCBI Taxonomy" id="563466"/>
    <lineage>
        <taxon>Eukaryota</taxon>
        <taxon>Fungi</taxon>
        <taxon>Dikarya</taxon>
        <taxon>Ascomycota</taxon>
        <taxon>Pezizomycotina</taxon>
        <taxon>Sordariomycetes</taxon>
        <taxon>Hypocreomycetidae</taxon>
        <taxon>Microascales</taxon>
        <taxon>Microascaceae</taxon>
        <taxon>Scedosporium</taxon>
    </lineage>
</organism>
<keyword evidence="8" id="KW-1185">Reference proteome</keyword>
<dbReference type="Pfam" id="PF13520">
    <property type="entry name" value="AA_permease_2"/>
    <property type="match status" value="1"/>
</dbReference>
<feature type="transmembrane region" description="Helical" evidence="6">
    <location>
        <begin position="399"/>
        <end position="419"/>
    </location>
</feature>
<feature type="transmembrane region" description="Helical" evidence="6">
    <location>
        <begin position="158"/>
        <end position="181"/>
    </location>
</feature>
<dbReference type="GO" id="GO:0016020">
    <property type="term" value="C:membrane"/>
    <property type="evidence" value="ECO:0007669"/>
    <property type="project" value="UniProtKB-SubCell"/>
</dbReference>
<dbReference type="Proteomes" id="UP000028545">
    <property type="component" value="Unassembled WGS sequence"/>
</dbReference>
<evidence type="ECO:0000256" key="3">
    <source>
        <dbReference type="ARBA" id="ARBA00022692"/>
    </source>
</evidence>
<feature type="transmembrane region" description="Helical" evidence="6">
    <location>
        <begin position="115"/>
        <end position="134"/>
    </location>
</feature>
<dbReference type="AlphaFoldDB" id="A0A084G0J1"/>
<dbReference type="Gene3D" id="1.20.1740.10">
    <property type="entry name" value="Amino acid/polyamine transporter I"/>
    <property type="match status" value="1"/>
</dbReference>
<accession>A0A084G0J1</accession>
<feature type="transmembrane region" description="Helical" evidence="6">
    <location>
        <begin position="325"/>
        <end position="347"/>
    </location>
</feature>
<dbReference type="EMBL" id="JOWA01000114">
    <property type="protein sequence ID" value="KEZ40853.1"/>
    <property type="molecule type" value="Genomic_DNA"/>
</dbReference>
<evidence type="ECO:0000256" key="4">
    <source>
        <dbReference type="ARBA" id="ARBA00022989"/>
    </source>
</evidence>
<dbReference type="InterPro" id="IPR002293">
    <property type="entry name" value="AA/rel_permease1"/>
</dbReference>
<feature type="transmembrane region" description="Helical" evidence="6">
    <location>
        <begin position="245"/>
        <end position="268"/>
    </location>
</feature>
<evidence type="ECO:0000313" key="7">
    <source>
        <dbReference type="EMBL" id="KEZ40853.1"/>
    </source>
</evidence>
<name>A0A084G0J1_PSEDA</name>
<dbReference type="KEGG" id="sapo:SAPIO_CDS7964"/>
<evidence type="ECO:0000256" key="5">
    <source>
        <dbReference type="ARBA" id="ARBA00023136"/>
    </source>
</evidence>
<comment type="subcellular location">
    <subcellularLocation>
        <location evidence="1">Membrane</location>
        <topology evidence="1">Multi-pass membrane protein</topology>
    </subcellularLocation>
</comment>
<protein>
    <submittedName>
        <fullName evidence="7">Remark: in agreement with the wealth of genetic data available</fullName>
    </submittedName>
</protein>
<feature type="transmembrane region" description="Helical" evidence="6">
    <location>
        <begin position="193"/>
        <end position="217"/>
    </location>
</feature>
<dbReference type="PANTHER" id="PTHR45649:SF14">
    <property type="entry name" value="GABA PERMEASE"/>
    <property type="match status" value="1"/>
</dbReference>
<dbReference type="VEuPathDB" id="FungiDB:SAPIO_CDS7964"/>
<keyword evidence="4 6" id="KW-1133">Transmembrane helix</keyword>
<dbReference type="PANTHER" id="PTHR45649">
    <property type="entry name" value="AMINO-ACID PERMEASE BAT1"/>
    <property type="match status" value="1"/>
</dbReference>
<dbReference type="HOGENOM" id="CLU_004495_6_2_1"/>
<reference evidence="7 8" key="1">
    <citation type="journal article" date="2014" name="Genome Announc.">
        <title>Draft genome sequence of the pathogenic fungus Scedosporium apiospermum.</title>
        <authorList>
            <person name="Vandeputte P."/>
            <person name="Ghamrawi S."/>
            <person name="Rechenmann M."/>
            <person name="Iltis A."/>
            <person name="Giraud S."/>
            <person name="Fleury M."/>
            <person name="Thornton C."/>
            <person name="Delhaes L."/>
            <person name="Meyer W."/>
            <person name="Papon N."/>
            <person name="Bouchara J.P."/>
        </authorList>
    </citation>
    <scope>NUCLEOTIDE SEQUENCE [LARGE SCALE GENOMIC DNA]</scope>
    <source>
        <strain evidence="7 8">IHEM 14462</strain>
    </source>
</reference>
<feature type="transmembrane region" description="Helical" evidence="6">
    <location>
        <begin position="367"/>
        <end position="387"/>
    </location>
</feature>
<proteinExistence type="predicted"/>
<feature type="transmembrane region" description="Helical" evidence="6">
    <location>
        <begin position="84"/>
        <end position="103"/>
    </location>
</feature>
<dbReference type="RefSeq" id="XP_016640652.1">
    <property type="nucleotide sequence ID" value="XM_016789715.1"/>
</dbReference>
<evidence type="ECO:0000313" key="8">
    <source>
        <dbReference type="Proteomes" id="UP000028545"/>
    </source>
</evidence>
<dbReference type="PIRSF" id="PIRSF006060">
    <property type="entry name" value="AA_transporter"/>
    <property type="match status" value="1"/>
</dbReference>
<evidence type="ECO:0000256" key="2">
    <source>
        <dbReference type="ARBA" id="ARBA00022448"/>
    </source>
</evidence>
<comment type="caution">
    <text evidence="7">The sequence shown here is derived from an EMBL/GenBank/DDBJ whole genome shotgun (WGS) entry which is preliminary data.</text>
</comment>
<evidence type="ECO:0000256" key="6">
    <source>
        <dbReference type="SAM" id="Phobius"/>
    </source>
</evidence>
<keyword evidence="2" id="KW-0813">Transport</keyword>
<keyword evidence="5 6" id="KW-0472">Membrane</keyword>
<dbReference type="OMA" id="MVATCVN"/>
<gene>
    <name evidence="7" type="ORF">SAPIO_CDS7964</name>
</gene>
<evidence type="ECO:0000256" key="1">
    <source>
        <dbReference type="ARBA" id="ARBA00004141"/>
    </source>
</evidence>
<keyword evidence="3 6" id="KW-0812">Transmembrane</keyword>
<feature type="transmembrane region" description="Helical" evidence="6">
    <location>
        <begin position="297"/>
        <end position="319"/>
    </location>
</feature>